<accession>C1F5C6</accession>
<sequence>MFPGNEKRRIGCDPPRMLEGGSSGLVVNAAVNAQRAVDMILGSTFEEGNETTENTGDAAVSGIPAAVAVNIAPAIYGHAYL</sequence>
<gene>
    <name evidence="1" type="ordered locus">ACP_1299</name>
</gene>
<proteinExistence type="predicted"/>
<name>C1F5C6_ACIC5</name>
<dbReference type="InParanoid" id="C1F5C6"/>
<dbReference type="Proteomes" id="UP000002207">
    <property type="component" value="Chromosome"/>
</dbReference>
<protein>
    <submittedName>
        <fullName evidence="1">Uncharacterized protein</fullName>
    </submittedName>
</protein>
<dbReference type="KEGG" id="aca:ACP_1299"/>
<dbReference type="EMBL" id="CP001472">
    <property type="protein sequence ID" value="ACO34602.1"/>
    <property type="molecule type" value="Genomic_DNA"/>
</dbReference>
<dbReference type="AlphaFoldDB" id="C1F5C6"/>
<organism evidence="1 2">
    <name type="scientific">Acidobacterium capsulatum (strain ATCC 51196 / DSM 11244 / BCRC 80197 / JCM 7670 / NBRC 15755 / NCIMB 13165 / 161)</name>
    <dbReference type="NCBI Taxonomy" id="240015"/>
    <lineage>
        <taxon>Bacteria</taxon>
        <taxon>Pseudomonadati</taxon>
        <taxon>Acidobacteriota</taxon>
        <taxon>Terriglobia</taxon>
        <taxon>Terriglobales</taxon>
        <taxon>Acidobacteriaceae</taxon>
        <taxon>Acidobacterium</taxon>
    </lineage>
</organism>
<dbReference type="HOGENOM" id="CLU_2566022_0_0_0"/>
<evidence type="ECO:0000313" key="1">
    <source>
        <dbReference type="EMBL" id="ACO34602.1"/>
    </source>
</evidence>
<evidence type="ECO:0000313" key="2">
    <source>
        <dbReference type="Proteomes" id="UP000002207"/>
    </source>
</evidence>
<reference evidence="1 2" key="1">
    <citation type="journal article" date="2009" name="Appl. Environ. Microbiol.">
        <title>Three genomes from the phylum Acidobacteria provide insight into the lifestyles of these microorganisms in soils.</title>
        <authorList>
            <person name="Ward N.L."/>
            <person name="Challacombe J.F."/>
            <person name="Janssen P.H."/>
            <person name="Henrissat B."/>
            <person name="Coutinho P.M."/>
            <person name="Wu M."/>
            <person name="Xie G."/>
            <person name="Haft D.H."/>
            <person name="Sait M."/>
            <person name="Badger J."/>
            <person name="Barabote R.D."/>
            <person name="Bradley B."/>
            <person name="Brettin T.S."/>
            <person name="Brinkac L.M."/>
            <person name="Bruce D."/>
            <person name="Creasy T."/>
            <person name="Daugherty S.C."/>
            <person name="Davidsen T.M."/>
            <person name="DeBoy R.T."/>
            <person name="Detter J.C."/>
            <person name="Dodson R.J."/>
            <person name="Durkin A.S."/>
            <person name="Ganapathy A."/>
            <person name="Gwinn-Giglio M."/>
            <person name="Han C.S."/>
            <person name="Khouri H."/>
            <person name="Kiss H."/>
            <person name="Kothari S.P."/>
            <person name="Madupu R."/>
            <person name="Nelson K.E."/>
            <person name="Nelson W.C."/>
            <person name="Paulsen I."/>
            <person name="Penn K."/>
            <person name="Ren Q."/>
            <person name="Rosovitz M.J."/>
            <person name="Selengut J.D."/>
            <person name="Shrivastava S."/>
            <person name="Sullivan S.A."/>
            <person name="Tapia R."/>
            <person name="Thompson L.S."/>
            <person name="Watkins K.L."/>
            <person name="Yang Q."/>
            <person name="Yu C."/>
            <person name="Zafar N."/>
            <person name="Zhou L."/>
            <person name="Kuske C.R."/>
        </authorList>
    </citation>
    <scope>NUCLEOTIDE SEQUENCE [LARGE SCALE GENOMIC DNA]</scope>
    <source>
        <strain evidence="2">ATCC 51196 / DSM 11244 / BCRC 80197 / JCM 7670 / NBRC 15755 / NCIMB 13165 / 161</strain>
    </source>
</reference>
<keyword evidence="2" id="KW-1185">Reference proteome</keyword>